<dbReference type="Gene3D" id="3.10.150.10">
    <property type="entry name" value="DNA Polymerase III, subunit A, domain 2"/>
    <property type="match status" value="1"/>
</dbReference>
<evidence type="ECO:0000313" key="2">
    <source>
        <dbReference type="Proteomes" id="UP000665047"/>
    </source>
</evidence>
<sequence length="60" mass="6790">MELKINRGALLAVLECRSSIKNPRPYLCGICFRPNGRIVAIDGHILAYVRHENEIEPDLT</sequence>
<reference evidence="1 2" key="1">
    <citation type="submission" date="2021-03" db="EMBL/GenBank/DDBJ databases">
        <title>Complete Genome Sequence Data of Xenorhabdus budapestensis strain C72, a Candidate Biological Control Agent, from China.</title>
        <authorList>
            <person name="LI B."/>
            <person name="WANG S."/>
            <person name="QIU D."/>
        </authorList>
    </citation>
    <scope>NUCLEOTIDE SEQUENCE [LARGE SCALE GENOMIC DNA]</scope>
    <source>
        <strain evidence="1 2">C-7-2</strain>
    </source>
</reference>
<organism evidence="1 2">
    <name type="scientific">Xenorhabdus budapestensis</name>
    <dbReference type="NCBI Taxonomy" id="290110"/>
    <lineage>
        <taxon>Bacteria</taxon>
        <taxon>Pseudomonadati</taxon>
        <taxon>Pseudomonadota</taxon>
        <taxon>Gammaproteobacteria</taxon>
        <taxon>Enterobacterales</taxon>
        <taxon>Morganellaceae</taxon>
        <taxon>Xenorhabdus</taxon>
    </lineage>
</organism>
<dbReference type="Proteomes" id="UP000665047">
    <property type="component" value="Chromosome"/>
</dbReference>
<name>A0ABX7VKD0_XENBU</name>
<dbReference type="RefSeq" id="WP_209028495.1">
    <property type="nucleotide sequence ID" value="NZ_CP072455.1"/>
</dbReference>
<gene>
    <name evidence="1" type="ORF">HGO23_07940</name>
</gene>
<protein>
    <submittedName>
        <fullName evidence="1">Uncharacterized protein</fullName>
    </submittedName>
</protein>
<keyword evidence="2" id="KW-1185">Reference proteome</keyword>
<dbReference type="EMBL" id="CP072455">
    <property type="protein sequence ID" value="QTL41229.1"/>
    <property type="molecule type" value="Genomic_DNA"/>
</dbReference>
<accession>A0ABX7VKD0</accession>
<evidence type="ECO:0000313" key="1">
    <source>
        <dbReference type="EMBL" id="QTL41229.1"/>
    </source>
</evidence>
<proteinExistence type="predicted"/>